<name>A0A5J4RUM2_9ZZZZ</name>
<dbReference type="AlphaFoldDB" id="A0A5J4RUM2"/>
<protein>
    <submittedName>
        <fullName evidence="2">Uncharacterized protein</fullName>
    </submittedName>
</protein>
<dbReference type="EMBL" id="SNRY01000773">
    <property type="protein sequence ID" value="KAA6336651.1"/>
    <property type="molecule type" value="Genomic_DNA"/>
</dbReference>
<keyword evidence="1" id="KW-1133">Transmembrane helix</keyword>
<keyword evidence="1" id="KW-0812">Transmembrane</keyword>
<sequence>MTQFKMNQLTTATFDKIRNSFCTELDSSRGFDNNKEYILNDLPRKIIRESNDLLDSLENLLIVEKRELLDSQSIDAQLAYEKYGFRDFMQGWKVNHSISISKKDINVSTDPRKQNGYIAGGTMVTVGAIAIFFVFPGISLGSVLASVATLGAGYGAYKIAYNSSTEKAKEVFKKDITEFVEYNRIQTSDWLKSAEKAFNEEFNKFCTNNNINL</sequence>
<evidence type="ECO:0000256" key="1">
    <source>
        <dbReference type="SAM" id="Phobius"/>
    </source>
</evidence>
<comment type="caution">
    <text evidence="2">The sequence shown here is derived from an EMBL/GenBank/DDBJ whole genome shotgun (WGS) entry which is preliminary data.</text>
</comment>
<organism evidence="2">
    <name type="scientific">termite gut metagenome</name>
    <dbReference type="NCBI Taxonomy" id="433724"/>
    <lineage>
        <taxon>unclassified sequences</taxon>
        <taxon>metagenomes</taxon>
        <taxon>organismal metagenomes</taxon>
    </lineage>
</organism>
<evidence type="ECO:0000313" key="2">
    <source>
        <dbReference type="EMBL" id="KAA6336651.1"/>
    </source>
</evidence>
<gene>
    <name evidence="2" type="ORF">EZS27_015207</name>
</gene>
<feature type="transmembrane region" description="Helical" evidence="1">
    <location>
        <begin position="116"/>
        <end position="135"/>
    </location>
</feature>
<accession>A0A5J4RUM2</accession>
<feature type="transmembrane region" description="Helical" evidence="1">
    <location>
        <begin position="141"/>
        <end position="160"/>
    </location>
</feature>
<keyword evidence="1" id="KW-0472">Membrane</keyword>
<proteinExistence type="predicted"/>
<reference evidence="2" key="1">
    <citation type="submission" date="2019-03" db="EMBL/GenBank/DDBJ databases">
        <title>Single cell metagenomics reveals metabolic interactions within the superorganism composed of flagellate Streblomastix strix and complex community of Bacteroidetes bacteria on its surface.</title>
        <authorList>
            <person name="Treitli S.C."/>
            <person name="Kolisko M."/>
            <person name="Husnik F."/>
            <person name="Keeling P."/>
            <person name="Hampl V."/>
        </authorList>
    </citation>
    <scope>NUCLEOTIDE SEQUENCE</scope>
    <source>
        <strain evidence="2">STM</strain>
    </source>
</reference>